<dbReference type="GO" id="GO:0005886">
    <property type="term" value="C:plasma membrane"/>
    <property type="evidence" value="ECO:0007669"/>
    <property type="project" value="UniProtKB-SubCell"/>
</dbReference>
<feature type="transmembrane region" description="Helical" evidence="5">
    <location>
        <begin position="219"/>
        <end position="241"/>
    </location>
</feature>
<dbReference type="InterPro" id="IPR051598">
    <property type="entry name" value="TSUP/Inactive_protease-like"/>
</dbReference>
<name>A0A6S7EK46_9BURK</name>
<evidence type="ECO:0000256" key="3">
    <source>
        <dbReference type="ARBA" id="ARBA00022989"/>
    </source>
</evidence>
<keyword evidence="5" id="KW-1003">Cell membrane</keyword>
<evidence type="ECO:0000313" key="6">
    <source>
        <dbReference type="EMBL" id="CAB3913263.1"/>
    </source>
</evidence>
<evidence type="ECO:0000256" key="5">
    <source>
        <dbReference type="RuleBase" id="RU363041"/>
    </source>
</evidence>
<keyword evidence="4 5" id="KW-0472">Membrane</keyword>
<evidence type="ECO:0000256" key="1">
    <source>
        <dbReference type="ARBA" id="ARBA00004141"/>
    </source>
</evidence>
<sequence>MRRGWLEQDVSLLVIAACLAAGALIGFMGGALGIGGGLIAIPALVLLMGMSQQLAQGTALIMVLPTIIMAVRKYNQQTRIDKRVALAGAAGAVVFTWVGARLALGIDSGLLRRSFAVFLFFIALFYVWQTWRASRPAARKPAAKGPVPVFTPRRASVLGILCGTLGGFFGVGGAVLAVPIITTVFRLPQTTAQALALSMVIPGSTIALITYSWAGQADWLVGVPLALGSLLFVPVGVRLAYRLPERKLRASFALMLFATVALLVFES</sequence>
<evidence type="ECO:0000256" key="4">
    <source>
        <dbReference type="ARBA" id="ARBA00023136"/>
    </source>
</evidence>
<organism evidence="6 7">
    <name type="scientific">Achromobacter anxifer</name>
    <dbReference type="NCBI Taxonomy" id="1287737"/>
    <lineage>
        <taxon>Bacteria</taxon>
        <taxon>Pseudomonadati</taxon>
        <taxon>Pseudomonadota</taxon>
        <taxon>Betaproteobacteria</taxon>
        <taxon>Burkholderiales</taxon>
        <taxon>Alcaligenaceae</taxon>
        <taxon>Achromobacter</taxon>
    </lineage>
</organism>
<reference evidence="6 7" key="1">
    <citation type="submission" date="2020-04" db="EMBL/GenBank/DDBJ databases">
        <authorList>
            <person name="De Canck E."/>
        </authorList>
    </citation>
    <scope>NUCLEOTIDE SEQUENCE [LARGE SCALE GENOMIC DNA]</scope>
    <source>
        <strain evidence="6 7">LMG 26858</strain>
    </source>
</reference>
<dbReference type="PANTHER" id="PTHR43701">
    <property type="entry name" value="MEMBRANE TRANSPORTER PROTEIN MJ0441-RELATED"/>
    <property type="match status" value="1"/>
</dbReference>
<accession>A0A6S7EK46</accession>
<dbReference type="Proteomes" id="UP000494117">
    <property type="component" value="Unassembled WGS sequence"/>
</dbReference>
<keyword evidence="2 5" id="KW-0812">Transmembrane</keyword>
<dbReference type="Pfam" id="PF01925">
    <property type="entry name" value="TauE"/>
    <property type="match status" value="1"/>
</dbReference>
<feature type="transmembrane region" description="Helical" evidence="5">
    <location>
        <begin position="248"/>
        <end position="265"/>
    </location>
</feature>
<proteinExistence type="inferred from homology"/>
<evidence type="ECO:0000313" key="7">
    <source>
        <dbReference type="Proteomes" id="UP000494117"/>
    </source>
</evidence>
<protein>
    <recommendedName>
        <fullName evidence="5">Probable membrane transporter protein</fullName>
    </recommendedName>
</protein>
<feature type="transmembrane region" description="Helical" evidence="5">
    <location>
        <begin position="12"/>
        <end position="41"/>
    </location>
</feature>
<evidence type="ECO:0000256" key="2">
    <source>
        <dbReference type="ARBA" id="ARBA00022692"/>
    </source>
</evidence>
<keyword evidence="3 5" id="KW-1133">Transmembrane helix</keyword>
<comment type="subcellular location">
    <subcellularLocation>
        <location evidence="5">Cell membrane</location>
        <topology evidence="5">Multi-pass membrane protein</topology>
    </subcellularLocation>
    <subcellularLocation>
        <location evidence="1">Membrane</location>
        <topology evidence="1">Multi-pass membrane protein</topology>
    </subcellularLocation>
</comment>
<feature type="transmembrane region" description="Helical" evidence="5">
    <location>
        <begin position="53"/>
        <end position="72"/>
    </location>
</feature>
<dbReference type="InterPro" id="IPR002781">
    <property type="entry name" value="TM_pro_TauE-like"/>
</dbReference>
<feature type="transmembrane region" description="Helical" evidence="5">
    <location>
        <begin position="84"/>
        <end position="104"/>
    </location>
</feature>
<gene>
    <name evidence="6" type="ORF">LMG26858_04853</name>
</gene>
<dbReference type="EMBL" id="CADILG010000046">
    <property type="protein sequence ID" value="CAB3913263.1"/>
    <property type="molecule type" value="Genomic_DNA"/>
</dbReference>
<feature type="transmembrane region" description="Helical" evidence="5">
    <location>
        <begin position="110"/>
        <end position="128"/>
    </location>
</feature>
<dbReference type="AlphaFoldDB" id="A0A6S7EK46"/>
<keyword evidence="7" id="KW-1185">Reference proteome</keyword>
<dbReference type="PANTHER" id="PTHR43701:SF2">
    <property type="entry name" value="MEMBRANE TRANSPORTER PROTEIN YJNA-RELATED"/>
    <property type="match status" value="1"/>
</dbReference>
<comment type="similarity">
    <text evidence="5">Belongs to the 4-toluene sulfonate uptake permease (TSUP) (TC 2.A.102) family.</text>
</comment>